<dbReference type="EMBL" id="JAAMPC010000014">
    <property type="protein sequence ID" value="KAG2261973.1"/>
    <property type="molecule type" value="Genomic_DNA"/>
</dbReference>
<feature type="region of interest" description="Disordered" evidence="1">
    <location>
        <begin position="214"/>
        <end position="246"/>
    </location>
</feature>
<feature type="compositionally biased region" description="Basic and acidic residues" evidence="1">
    <location>
        <begin position="231"/>
        <end position="245"/>
    </location>
</feature>
<proteinExistence type="predicted"/>
<comment type="caution">
    <text evidence="3">The sequence shown here is derived from an EMBL/GenBank/DDBJ whole genome shotgun (WGS) entry which is preliminary data.</text>
</comment>
<gene>
    <name evidence="3" type="ORF">Bca52824_069052</name>
</gene>
<accession>A0A8X7Q305</accession>
<organism evidence="3 4">
    <name type="scientific">Brassica carinata</name>
    <name type="common">Ethiopian mustard</name>
    <name type="synonym">Abyssinian cabbage</name>
    <dbReference type="NCBI Taxonomy" id="52824"/>
    <lineage>
        <taxon>Eukaryota</taxon>
        <taxon>Viridiplantae</taxon>
        <taxon>Streptophyta</taxon>
        <taxon>Embryophyta</taxon>
        <taxon>Tracheophyta</taxon>
        <taxon>Spermatophyta</taxon>
        <taxon>Magnoliopsida</taxon>
        <taxon>eudicotyledons</taxon>
        <taxon>Gunneridae</taxon>
        <taxon>Pentapetalae</taxon>
        <taxon>rosids</taxon>
        <taxon>malvids</taxon>
        <taxon>Brassicales</taxon>
        <taxon>Brassicaceae</taxon>
        <taxon>Brassiceae</taxon>
        <taxon>Brassica</taxon>
    </lineage>
</organism>
<evidence type="ECO:0000259" key="2">
    <source>
        <dbReference type="Pfam" id="PF14392"/>
    </source>
</evidence>
<dbReference type="Pfam" id="PF14392">
    <property type="entry name" value="zf-CCHC_4"/>
    <property type="match status" value="1"/>
</dbReference>
<dbReference type="OrthoDB" id="1095779at2759"/>
<evidence type="ECO:0000313" key="3">
    <source>
        <dbReference type="EMBL" id="KAG2261973.1"/>
    </source>
</evidence>
<evidence type="ECO:0000256" key="1">
    <source>
        <dbReference type="SAM" id="MobiDB-lite"/>
    </source>
</evidence>
<feature type="domain" description="Zinc knuckle CX2CX4HX4C" evidence="2">
    <location>
        <begin position="149"/>
        <end position="175"/>
    </location>
</feature>
<dbReference type="AlphaFoldDB" id="A0A8X7Q305"/>
<dbReference type="InterPro" id="IPR025836">
    <property type="entry name" value="Zn_knuckle_CX2CX4HX4C"/>
</dbReference>
<dbReference type="Proteomes" id="UP000886595">
    <property type="component" value="Unassembled WGS sequence"/>
</dbReference>
<keyword evidence="4" id="KW-1185">Reference proteome</keyword>
<evidence type="ECO:0000313" key="4">
    <source>
        <dbReference type="Proteomes" id="UP000886595"/>
    </source>
</evidence>
<name>A0A8X7Q305_BRACI</name>
<sequence>MQSVKKIREALQDLKLVADKSTWEVHADEHEEYVRDHKLSAAKVANPNHQNPAGIKGTLPKSWNLDEKVEGKGNDDGIVNFYFESEHQILTIVALDKWSNMSYPFIICSLWVRIYGLPKEFRIINILFDIDNLITLTINVQILTNTQPIQLEFRYEGLQKFCTICGSLKHIYEECVETNLLARQTIDLMDIGTSPYVTPEERRRAIRGYIKEMEKGETSSTRPYEEETEDETKQQGDQETKRKVSDTLMEEAQTKSKRILLLECCCKASFLGIYHFMLLICL</sequence>
<reference evidence="3 4" key="1">
    <citation type="submission" date="2020-02" db="EMBL/GenBank/DDBJ databases">
        <authorList>
            <person name="Ma Q."/>
            <person name="Huang Y."/>
            <person name="Song X."/>
            <person name="Pei D."/>
        </authorList>
    </citation>
    <scope>NUCLEOTIDE SEQUENCE [LARGE SCALE GENOMIC DNA]</scope>
    <source>
        <strain evidence="3">Sxm20200214</strain>
        <tissue evidence="3">Leaf</tissue>
    </source>
</reference>
<protein>
    <recommendedName>
        <fullName evidence="2">Zinc knuckle CX2CX4HX4C domain-containing protein</fullName>
    </recommendedName>
</protein>